<keyword evidence="2" id="KW-0285">Flavoprotein</keyword>
<dbReference type="RefSeq" id="XP_024337928.1">
    <property type="nucleotide sequence ID" value="XM_024479277.1"/>
</dbReference>
<evidence type="ECO:0000313" key="6">
    <source>
        <dbReference type="EMBL" id="OSX61134.1"/>
    </source>
</evidence>
<dbReference type="AlphaFoldDB" id="A0A1X6MXM9"/>
<dbReference type="GO" id="GO:0010181">
    <property type="term" value="F:FMN binding"/>
    <property type="evidence" value="ECO:0007669"/>
    <property type="project" value="InterPro"/>
</dbReference>
<organism evidence="6 7">
    <name type="scientific">Postia placenta MAD-698-R-SB12</name>
    <dbReference type="NCBI Taxonomy" id="670580"/>
    <lineage>
        <taxon>Eukaryota</taxon>
        <taxon>Fungi</taxon>
        <taxon>Dikarya</taxon>
        <taxon>Basidiomycota</taxon>
        <taxon>Agaricomycotina</taxon>
        <taxon>Agaricomycetes</taxon>
        <taxon>Polyporales</taxon>
        <taxon>Adustoporiaceae</taxon>
        <taxon>Rhodonia</taxon>
    </lineage>
</organism>
<sequence>MSVDQNVRLPCGRTARNTLAKVALYEHLGDTYGSPPTEQHAALYSRWAQGEWGIVVTGNVQVSPAHLSLSRDIVIPPQITPEALEPFKRLADAMHGLEPGSVDTTPRDAPKSLAIIQLSHAGRQSMNLLGGRKPFAPPLAPSAVPMRTKTNDSSLSFLTHMVDALMFTPPQPMTISDIDVTIEAFIRGAHVAAQSGLDGVQIHAAHGYLIAQFISPKTNLREDEYSAQKAPLHFLHRIVSTIRASDTIPRDFVVGIKLNSADYVDTGPEQQTKDIEELNAEREARALSHVQEISSWRMIDFIEISGGDYENPTFITGLKSSSPRQAIFNQFAHKAMGVVDIPPASSEPFLPSPPLILLTGGLKTPALLASALAKGHAHLLGLGKVGIIQPDLPRLLASGDQASLSIPPPEPDVTGLGAPLPASAPISARVERVLLALLLAVVQRIPAQPPKLLGATAAVAWYTVMMRRLAEGDPVPDYTIGGTASIIRMWFWVRPDSTVQSRSSLGSWFKMGLLGVTIGVIVGCLH</sequence>
<keyword evidence="4" id="KW-0560">Oxidoreductase</keyword>
<dbReference type="PANTHER" id="PTHR43656:SF2">
    <property type="entry name" value="BINDING OXIDOREDUCTASE, PUTATIVE (AFU_ORTHOLOGUE AFUA_2G08260)-RELATED"/>
    <property type="match status" value="1"/>
</dbReference>
<gene>
    <name evidence="6" type="ORF">POSPLADRAFT_1047397</name>
</gene>
<reference evidence="6 7" key="1">
    <citation type="submission" date="2017-04" db="EMBL/GenBank/DDBJ databases">
        <title>Genome Sequence of the Model Brown-Rot Fungus Postia placenta SB12.</title>
        <authorList>
            <consortium name="DOE Joint Genome Institute"/>
            <person name="Gaskell J."/>
            <person name="Kersten P."/>
            <person name="Larrondo L.F."/>
            <person name="Canessa P."/>
            <person name="Martinez D."/>
            <person name="Hibbett D."/>
            <person name="Schmoll M."/>
            <person name="Kubicek C.P."/>
            <person name="Martinez A.T."/>
            <person name="Yadav J."/>
            <person name="Master E."/>
            <person name="Magnuson J.K."/>
            <person name="James T."/>
            <person name="Yaver D."/>
            <person name="Berka R."/>
            <person name="Labutti K."/>
            <person name="Lipzen A."/>
            <person name="Aerts A."/>
            <person name="Barry K."/>
            <person name="Henrissat B."/>
            <person name="Blanchette R."/>
            <person name="Grigoriev I."/>
            <person name="Cullen D."/>
        </authorList>
    </citation>
    <scope>NUCLEOTIDE SEQUENCE [LARGE SCALE GENOMIC DNA]</scope>
    <source>
        <strain evidence="6 7">MAD-698-R-SB12</strain>
    </source>
</reference>
<dbReference type="GeneID" id="36324227"/>
<name>A0A1X6MXM9_9APHY</name>
<dbReference type="InterPro" id="IPR051799">
    <property type="entry name" value="NADH_flavin_oxidoreductase"/>
</dbReference>
<dbReference type="EMBL" id="KZ110599">
    <property type="protein sequence ID" value="OSX61134.1"/>
    <property type="molecule type" value="Genomic_DNA"/>
</dbReference>
<comment type="similarity">
    <text evidence="1">Belongs to the NADH:flavin oxidoreductase/NADH oxidase family.</text>
</comment>
<dbReference type="STRING" id="670580.A0A1X6MXM9"/>
<evidence type="ECO:0000256" key="2">
    <source>
        <dbReference type="ARBA" id="ARBA00022630"/>
    </source>
</evidence>
<keyword evidence="3" id="KW-0288">FMN</keyword>
<dbReference type="SUPFAM" id="SSF51395">
    <property type="entry name" value="FMN-linked oxidoreductases"/>
    <property type="match status" value="1"/>
</dbReference>
<evidence type="ECO:0000259" key="5">
    <source>
        <dbReference type="Pfam" id="PF00724"/>
    </source>
</evidence>
<dbReference type="OrthoDB" id="1663137at2759"/>
<proteinExistence type="inferred from homology"/>
<dbReference type="Pfam" id="PF00724">
    <property type="entry name" value="Oxidored_FMN"/>
    <property type="match status" value="1"/>
</dbReference>
<dbReference type="PANTHER" id="PTHR43656">
    <property type="entry name" value="BINDING OXIDOREDUCTASE, PUTATIVE (AFU_ORTHOLOGUE AFUA_2G08260)-RELATED"/>
    <property type="match status" value="1"/>
</dbReference>
<dbReference type="Gene3D" id="3.20.20.70">
    <property type="entry name" value="Aldolase class I"/>
    <property type="match status" value="1"/>
</dbReference>
<dbReference type="InterPro" id="IPR013785">
    <property type="entry name" value="Aldolase_TIM"/>
</dbReference>
<protein>
    <recommendedName>
        <fullName evidence="5">NADH:flavin oxidoreductase/NADH oxidase N-terminal domain-containing protein</fullName>
    </recommendedName>
</protein>
<evidence type="ECO:0000256" key="1">
    <source>
        <dbReference type="ARBA" id="ARBA00005979"/>
    </source>
</evidence>
<accession>A0A1X6MXM9</accession>
<evidence type="ECO:0000313" key="7">
    <source>
        <dbReference type="Proteomes" id="UP000194127"/>
    </source>
</evidence>
<evidence type="ECO:0000256" key="4">
    <source>
        <dbReference type="ARBA" id="ARBA00023002"/>
    </source>
</evidence>
<evidence type="ECO:0000256" key="3">
    <source>
        <dbReference type="ARBA" id="ARBA00022643"/>
    </source>
</evidence>
<feature type="domain" description="NADH:flavin oxidoreductase/NADH oxidase N-terminal" evidence="5">
    <location>
        <begin position="32"/>
        <end position="271"/>
    </location>
</feature>
<keyword evidence="7" id="KW-1185">Reference proteome</keyword>
<dbReference type="GO" id="GO:0016491">
    <property type="term" value="F:oxidoreductase activity"/>
    <property type="evidence" value="ECO:0007669"/>
    <property type="project" value="UniProtKB-KW"/>
</dbReference>
<dbReference type="InterPro" id="IPR001155">
    <property type="entry name" value="OxRdtase_FMN_N"/>
</dbReference>
<dbReference type="Proteomes" id="UP000194127">
    <property type="component" value="Unassembled WGS sequence"/>
</dbReference>